<feature type="region of interest" description="Disordered" evidence="1">
    <location>
        <begin position="631"/>
        <end position="669"/>
    </location>
</feature>
<feature type="compositionally biased region" description="Polar residues" evidence="1">
    <location>
        <begin position="634"/>
        <end position="646"/>
    </location>
</feature>
<feature type="region of interest" description="Disordered" evidence="1">
    <location>
        <begin position="257"/>
        <end position="305"/>
    </location>
</feature>
<accession>A0A8N4L717</accession>
<keyword evidence="2" id="KW-1185">Reference proteome</keyword>
<dbReference type="KEGG" id="bdr:105230187"/>
<dbReference type="OrthoDB" id="7985911at2759"/>
<feature type="compositionally biased region" description="Low complexity" evidence="1">
    <location>
        <begin position="523"/>
        <end position="540"/>
    </location>
</feature>
<dbReference type="GeneID" id="105230187"/>
<dbReference type="AlphaFoldDB" id="A0A8N4L717"/>
<evidence type="ECO:0000313" key="3">
    <source>
        <dbReference type="RefSeq" id="XP_029407774.2"/>
    </source>
</evidence>
<dbReference type="RefSeq" id="XP_029407774.2">
    <property type="nucleotide sequence ID" value="XM_029551914.2"/>
</dbReference>
<sequence length="997" mass="109920">MENNEITMYMDVKLDIHNKRPDSLKFKQWSRCEVKIEGIKCLPSYLRIAITGCNDDADGCLTEEQRFQPKRYISVSIIVPGVSISLASSRTKEFSYGLFWTQNRKQCFIYFALETEISCRRHMKWIKKTIKNLELHRQLMLEQNRMSRGPSMGVAGINTRQFEKENSQIPMPKNVNEDSTEAIYSSLGPLPKIPICHDHNDHGWSRQNSDIYEEILEYVDGQPRLSRRVSRASIASGIYEEMKPTTQAFNAIHEESAESQLGSTTGTTPPPLPPLPPPRKRINTFDGQGILGEIPRSNTNPESELAKKKKYKNVLDNIFGSGRAKRAESVSETQACTAEDIINSITPTKPIKNDEGTTPIYANDAAAIAQKKSWTTSVAAISKRNSFSSPDLSKINYLDTFDENEIVGGALHDSIAACDDLNFTGESLHNACFVPSKEACLITNGRISTDSLNVSEKIPNNFNFSAINSSSINLIGYNGATIPASNQKRNKILVDDLTGYCVMAPIQPKKTEDTATDKVPTDPTTSGYSTNSYPSTSSSSAEEPKVSAPKITHKDTAEESAIYEQMLDLHKSSIEVDTTSNKCNMKQIDDSATLSSATALTSTSNVDDFTGNLYENLLAVKASQELEHKLPPASLSTSTPTESPHTQPAVETEKSAEEEENYYQTPRKSIISVDDKIPSYYPNSCDTAKTRRHHILATASPQQTVANSSPTISGSGTTEKSNNPASSVGLRHLVTLKIKRERKENLYISSPQSIIEQRQCGNYATEADNKTAPKSSKVHKTLRAGALKIAEHVYTVKHAKQKSSAADKHLNNNNNEADVTNFAEDVRERLQTELLQFALLQKIDFKFDDAKTAADQPNPLEGLKTPSPTGRRQPTNATDKERIYENLLQHHLQLRQAENRLSAGIGSKVSTTPVSSTSVTNSKLEMHQSCMAGVGDEANMGDGGMAEAVDSCSADAAVGGLSGVKKFASLPRFKKIDFSPLRLRINNVLQRGQQQDF</sequence>
<reference evidence="3" key="1">
    <citation type="submission" date="2025-08" db="UniProtKB">
        <authorList>
            <consortium name="RefSeq"/>
        </authorList>
    </citation>
    <scope>IDENTIFICATION</scope>
    <source>
        <tissue evidence="3">Adult</tissue>
    </source>
</reference>
<protein>
    <submittedName>
        <fullName evidence="3">Uncharacterized protein LOC105230187</fullName>
    </submittedName>
</protein>
<dbReference type="Proteomes" id="UP001652620">
    <property type="component" value="Chromosome 3"/>
</dbReference>
<organism evidence="2 3">
    <name type="scientific">Bactrocera dorsalis</name>
    <name type="common">Oriental fruit fly</name>
    <name type="synonym">Dacus dorsalis</name>
    <dbReference type="NCBI Taxonomy" id="27457"/>
    <lineage>
        <taxon>Eukaryota</taxon>
        <taxon>Metazoa</taxon>
        <taxon>Ecdysozoa</taxon>
        <taxon>Arthropoda</taxon>
        <taxon>Hexapoda</taxon>
        <taxon>Insecta</taxon>
        <taxon>Pterygota</taxon>
        <taxon>Neoptera</taxon>
        <taxon>Endopterygota</taxon>
        <taxon>Diptera</taxon>
        <taxon>Brachycera</taxon>
        <taxon>Muscomorpha</taxon>
        <taxon>Tephritoidea</taxon>
        <taxon>Tephritidae</taxon>
        <taxon>Bactrocera</taxon>
        <taxon>Bactrocera</taxon>
    </lineage>
</organism>
<feature type="compositionally biased region" description="Basic and acidic residues" evidence="1">
    <location>
        <begin position="511"/>
        <end position="520"/>
    </location>
</feature>
<feature type="region of interest" description="Disordered" evidence="1">
    <location>
        <begin position="852"/>
        <end position="877"/>
    </location>
</feature>
<name>A0A8N4L717_BACDO</name>
<proteinExistence type="predicted"/>
<feature type="compositionally biased region" description="Polar residues" evidence="1">
    <location>
        <begin position="866"/>
        <end position="877"/>
    </location>
</feature>
<evidence type="ECO:0000313" key="2">
    <source>
        <dbReference type="Proteomes" id="UP001652620"/>
    </source>
</evidence>
<feature type="compositionally biased region" description="Polar residues" evidence="1">
    <location>
        <begin position="258"/>
        <end position="267"/>
    </location>
</feature>
<feature type="compositionally biased region" description="Pro residues" evidence="1">
    <location>
        <begin position="268"/>
        <end position="277"/>
    </location>
</feature>
<evidence type="ECO:0000256" key="1">
    <source>
        <dbReference type="SAM" id="MobiDB-lite"/>
    </source>
</evidence>
<feature type="region of interest" description="Disordered" evidence="1">
    <location>
        <begin position="701"/>
        <end position="726"/>
    </location>
</feature>
<gene>
    <name evidence="3" type="primary">LOC105230187</name>
</gene>
<feature type="region of interest" description="Disordered" evidence="1">
    <location>
        <begin position="511"/>
        <end position="550"/>
    </location>
</feature>